<dbReference type="GO" id="GO:0031011">
    <property type="term" value="C:Ino80 complex"/>
    <property type="evidence" value="ECO:0007669"/>
    <property type="project" value="InterPro"/>
</dbReference>
<sequence>MSTEEDELQRNSSVSEYDEDEDDDDTDSGAGSDDFDLFELGEIGEELCQVGNRYCSIPLELYDLPDLTEILSVDSWNNYLTEEERFSLAEYLPALDQGEFMCTLKELFSAGNFHFGSPLVQLFNMLKGGLCEPRVAIYHQTLKSLQKRTHYHQLQNYQNSMVASLIQVKDAWKNCYGYGIGERLRVLNLMRSEKSLVYEKMEDSGLETDSSGREESVDGLWTKRVKDIRLGSKMGGRAVSTVSPTMDLSSLYGKRNAKGILKFAGSKVPSVEELMCRFPSSHHGLETRIHQEPVIWYDSRTARGYKKTKVGLIKQEKKHEHLKSEDGFNFDSFRDMPWSLKNDTLDSLGRNRCVDQTKGVGKLTKKQINERTSFDYNFQDAGKKGKYFDLPRQHEVEDRMNTAKNRAQHLLLKGNQEDWLRGTQPFRPGKIQTEDFSMDRPRKFDDWDIRSKKWKMGPEFQTGINHFGHDPKIKSYSAFPPQVKDRLFPSNYIAKTSQQKIKRDSVQNGGLNMEELRGVGMFTHSDETESESSEQDDVEEDINPWRRNLGFSRGASEGCGSASVKSVTNPTKANMFLRKNKQSCRTLGVKYSSKNGVAVDEQLLMSEGIYSSKGGKKGKTRGSRYLHNHVTGDSVNNGHMQLEYGEKLHQPAERKQKGRFDHDYSVPLPNHMQDYSDNEEDELHVAPRLVGNHSVIDNLGKKVHERPNMSLSGCNSLTKKRKGKTDVTYRDALDESDLLHSSPQEQSGEPKWSIRNMEVESDYLANLVKSEPHIEERGLADVEPETPAKPFTLITPTVHTGFSFSIMHLLSAVRVAMITPLAEDVYENTDACILAQGHKNLPSLTVQEIVNRVRSNPGDPCILETQEPLQDLVRGVLKIFSSKTAPLGAKGWKTLIFYEKSSKSWTWIGPVSSRSSDPDIVDEETSSMAWGLPHKMLVKLVDSFANWLKSGQETLQLIGSLPAPPFMFMQPNLDEKERFRDLRAQKSLNTISPSSEEVRAYFRKEEILRYLVPDRAFSYTAADGRKSIVAPLRRCGGKLTSKARDHFMLKPDRPPHVTVLCLVRDAAARLPGSIGTRADVCTLIRDSQYIVENVGDAQINQVVSGALDRLHYERDPCVQFDSDRKLWVYLHRDREEEDFEDDGTSSTKKWKRPRKNAPEQSDQGTVNVAYHGTREQLTCASAAAYELGSGLYVEPSSMYAGEGEELLHNDLRSNGEENHEPFVGLARRRVIRGHPIGWEAHDLNSFARGQNGMS</sequence>
<keyword evidence="6" id="KW-1185">Reference proteome</keyword>
<reference evidence="5 6" key="1">
    <citation type="journal article" date="2017" name="Mol. Plant">
        <title>The Genome of Medicinal Plant Macleaya cordata Provides New Insights into Benzylisoquinoline Alkaloids Metabolism.</title>
        <authorList>
            <person name="Liu X."/>
            <person name="Liu Y."/>
            <person name="Huang P."/>
            <person name="Ma Y."/>
            <person name="Qing Z."/>
            <person name="Tang Q."/>
            <person name="Cao H."/>
            <person name="Cheng P."/>
            <person name="Zheng Y."/>
            <person name="Yuan Z."/>
            <person name="Zhou Y."/>
            <person name="Liu J."/>
            <person name="Tang Z."/>
            <person name="Zhuo Y."/>
            <person name="Zhang Y."/>
            <person name="Yu L."/>
            <person name="Huang J."/>
            <person name="Yang P."/>
            <person name="Peng Q."/>
            <person name="Zhang J."/>
            <person name="Jiang W."/>
            <person name="Zhang Z."/>
            <person name="Lin K."/>
            <person name="Ro D.K."/>
            <person name="Chen X."/>
            <person name="Xiong X."/>
            <person name="Shang Y."/>
            <person name="Huang S."/>
            <person name="Zeng J."/>
        </authorList>
    </citation>
    <scope>NUCLEOTIDE SEQUENCE [LARGE SCALE GENOMIC DNA]</scope>
    <source>
        <strain evidence="6">cv. BLH2017</strain>
        <tissue evidence="5">Root</tissue>
    </source>
</reference>
<dbReference type="InterPro" id="IPR024867">
    <property type="entry name" value="NFRKB"/>
</dbReference>
<dbReference type="InParanoid" id="A0A200R662"/>
<dbReference type="EMBL" id="MVGT01000437">
    <property type="protein sequence ID" value="OVA18221.1"/>
    <property type="molecule type" value="Genomic_DNA"/>
</dbReference>
<dbReference type="PANTHER" id="PTHR13052:SF0">
    <property type="entry name" value="DNA-BINDING PROTEIN-LIKE"/>
    <property type="match status" value="1"/>
</dbReference>
<evidence type="ECO:0000313" key="5">
    <source>
        <dbReference type="EMBL" id="OVA18221.1"/>
    </source>
</evidence>
<dbReference type="OrthoDB" id="70874at2759"/>
<name>A0A200R662_MACCD</name>
<dbReference type="CDD" id="cd21865">
    <property type="entry name" value="DEUBAD_NFRKB"/>
    <property type="match status" value="1"/>
</dbReference>
<keyword evidence="2" id="KW-0539">Nucleus</keyword>
<dbReference type="FunCoup" id="A0A200R662">
    <property type="interactions" value="2591"/>
</dbReference>
<dbReference type="PROSITE" id="PS51916">
    <property type="entry name" value="DEUBAD"/>
    <property type="match status" value="1"/>
</dbReference>
<proteinExistence type="predicted"/>
<protein>
    <submittedName>
        <fullName evidence="5">Nuclear factor related to kappa-B-binding protein</fullName>
    </submittedName>
</protein>
<evidence type="ECO:0000256" key="3">
    <source>
        <dbReference type="SAM" id="MobiDB-lite"/>
    </source>
</evidence>
<dbReference type="AlphaFoldDB" id="A0A200R662"/>
<evidence type="ECO:0000259" key="4">
    <source>
        <dbReference type="PROSITE" id="PS51916"/>
    </source>
</evidence>
<accession>A0A200R662</accession>
<evidence type="ECO:0000313" key="6">
    <source>
        <dbReference type="Proteomes" id="UP000195402"/>
    </source>
</evidence>
<dbReference type="InterPro" id="IPR057748">
    <property type="entry name" value="NFRKB_WH_2"/>
</dbReference>
<feature type="compositionally biased region" description="Acidic residues" evidence="3">
    <location>
        <begin position="16"/>
        <end position="32"/>
    </location>
</feature>
<gene>
    <name evidence="5" type="ORF">BVC80_1835g653</name>
</gene>
<dbReference type="InterPro" id="IPR044867">
    <property type="entry name" value="DEUBAD_dom"/>
</dbReference>
<feature type="domain" description="DEUBAD" evidence="4">
    <location>
        <begin position="58"/>
        <end position="171"/>
    </location>
</feature>
<evidence type="ECO:0000256" key="2">
    <source>
        <dbReference type="ARBA" id="ARBA00023242"/>
    </source>
</evidence>
<feature type="region of interest" description="Disordered" evidence="3">
    <location>
        <begin position="1137"/>
        <end position="1164"/>
    </location>
</feature>
<organism evidence="5 6">
    <name type="scientific">Macleaya cordata</name>
    <name type="common">Five-seeded plume-poppy</name>
    <name type="synonym">Bocconia cordata</name>
    <dbReference type="NCBI Taxonomy" id="56857"/>
    <lineage>
        <taxon>Eukaryota</taxon>
        <taxon>Viridiplantae</taxon>
        <taxon>Streptophyta</taxon>
        <taxon>Embryophyta</taxon>
        <taxon>Tracheophyta</taxon>
        <taxon>Spermatophyta</taxon>
        <taxon>Magnoliopsida</taxon>
        <taxon>Ranunculales</taxon>
        <taxon>Papaveraceae</taxon>
        <taxon>Papaveroideae</taxon>
        <taxon>Macleaya</taxon>
    </lineage>
</organism>
<comment type="subcellular location">
    <subcellularLocation>
        <location evidence="1">Nucleus</location>
    </subcellularLocation>
</comment>
<feature type="region of interest" description="Disordered" evidence="3">
    <location>
        <begin position="1"/>
        <end position="32"/>
    </location>
</feature>
<dbReference type="STRING" id="56857.A0A200R662"/>
<dbReference type="Proteomes" id="UP000195402">
    <property type="component" value="Unassembled WGS sequence"/>
</dbReference>
<comment type="caution">
    <text evidence="5">The sequence shown here is derived from an EMBL/GenBank/DDBJ whole genome shotgun (WGS) entry which is preliminary data.</text>
</comment>
<dbReference type="Pfam" id="PF25793">
    <property type="entry name" value="WHD_2nd_NFRKB"/>
    <property type="match status" value="1"/>
</dbReference>
<dbReference type="PANTHER" id="PTHR13052">
    <property type="entry name" value="NFRKB-RELATED"/>
    <property type="match status" value="1"/>
</dbReference>
<dbReference type="OMA" id="NTMVNNL"/>
<evidence type="ECO:0000256" key="1">
    <source>
        <dbReference type="ARBA" id="ARBA00004123"/>
    </source>
</evidence>